<dbReference type="SUPFAM" id="SSF102114">
    <property type="entry name" value="Radical SAM enzymes"/>
    <property type="match status" value="1"/>
</dbReference>
<dbReference type="GO" id="GO:0051539">
    <property type="term" value="F:4 iron, 4 sulfur cluster binding"/>
    <property type="evidence" value="ECO:0007669"/>
    <property type="project" value="TreeGrafter"/>
</dbReference>
<dbReference type="InterPro" id="IPR023995">
    <property type="entry name" value="HemZ"/>
</dbReference>
<dbReference type="RefSeq" id="WP_014967874.1">
    <property type="nucleotide sequence ID" value="NC_018664.1"/>
</dbReference>
<dbReference type="AlphaFoldDB" id="K0AY76"/>
<accession>K0AY76</accession>
<dbReference type="InterPro" id="IPR006638">
    <property type="entry name" value="Elp3/MiaA/NifB-like_rSAM"/>
</dbReference>
<dbReference type="EC" id="1.3.98.3" evidence="2"/>
<evidence type="ECO:0000313" key="3">
    <source>
        <dbReference type="Proteomes" id="UP000006094"/>
    </source>
</evidence>
<reference evidence="2 3" key="1">
    <citation type="journal article" date="2012" name="PLoS ONE">
        <title>The purine-utilizing bacterium Clostridium acidurici 9a: a genome-guided metabolic reconsideration.</title>
        <authorList>
            <person name="Hartwich K."/>
            <person name="Poehlein A."/>
            <person name="Daniel R."/>
        </authorList>
    </citation>
    <scope>NUCLEOTIDE SEQUENCE [LARGE SCALE GENOMIC DNA]</scope>
    <source>
        <strain evidence="3">ATCC 7906 / DSM 604 / BCRC 14475 / CIP 104303 / KCTC 5404 / NCIMB 10678 / 9a</strain>
    </source>
</reference>
<evidence type="ECO:0000259" key="1">
    <source>
        <dbReference type="PROSITE" id="PS51918"/>
    </source>
</evidence>
<dbReference type="SFLD" id="SFLDS00029">
    <property type="entry name" value="Radical_SAM"/>
    <property type="match status" value="1"/>
</dbReference>
<dbReference type="EMBL" id="CP003326">
    <property type="protein sequence ID" value="AFS78738.1"/>
    <property type="molecule type" value="Genomic_DNA"/>
</dbReference>
<name>K0AY76_GOTA9</name>
<dbReference type="eggNOG" id="COG0635">
    <property type="taxonomic scope" value="Bacteria"/>
</dbReference>
<dbReference type="InterPro" id="IPR007197">
    <property type="entry name" value="rSAM"/>
</dbReference>
<dbReference type="OrthoDB" id="9808022at2"/>
<dbReference type="SMART" id="SM00729">
    <property type="entry name" value="Elp3"/>
    <property type="match status" value="1"/>
</dbReference>
<dbReference type="InterPro" id="IPR058240">
    <property type="entry name" value="rSAM_sf"/>
</dbReference>
<dbReference type="HOGENOM" id="CLU_029256_1_0_9"/>
<feature type="domain" description="Radical SAM core" evidence="1">
    <location>
        <begin position="169"/>
        <end position="401"/>
    </location>
</feature>
<dbReference type="PROSITE" id="PS51918">
    <property type="entry name" value="RADICAL_SAM"/>
    <property type="match status" value="1"/>
</dbReference>
<dbReference type="KEGG" id="cad:Curi_c17310"/>
<proteinExistence type="predicted"/>
<dbReference type="CDD" id="cd01335">
    <property type="entry name" value="Radical_SAM"/>
    <property type="match status" value="1"/>
</dbReference>
<dbReference type="PANTHER" id="PTHR13932:SF1">
    <property type="entry name" value="OXYGEN-INDEPENDENT COPROPORPHYRINOGEN-III OXIDASE-LIKE PROTEIN HEMZ"/>
    <property type="match status" value="1"/>
</dbReference>
<dbReference type="GO" id="GO:0006779">
    <property type="term" value="P:porphyrin-containing compound biosynthetic process"/>
    <property type="evidence" value="ECO:0007669"/>
    <property type="project" value="TreeGrafter"/>
</dbReference>
<dbReference type="PATRIC" id="fig|1128398.3.peg.1777"/>
<dbReference type="InterPro" id="IPR023404">
    <property type="entry name" value="rSAM_horseshoe"/>
</dbReference>
<dbReference type="Proteomes" id="UP000006094">
    <property type="component" value="Chromosome"/>
</dbReference>
<sequence>MKSNKIYVYLQGHDFKYDISALIKVFYTDSEIIFIEEKALVDNQGLLIESILNSDDNTAFSSLSKDGQVVAESIKDINKIDIKDNDTKKIIKAATKQSIFEVLHKTNDIKVPWGVLTGIRPTKIVHSLLDNKIDEDTIRYILVNEYRVDLEKANLIINIAITERKFIYPLDERKYSLYISIPFCPTRCLYCSFPSNAIDKSSDLVNIYTEKLMHEIEKVFEIMQDKIIDTVYIGGGTPTAIPVKNLDNIIKKVYSVFGSNLREFTVEAGRPDTITLEMLEMLKSNNIKRISINPQTMNQDTLRTIGREHKSQEILDSFRLAKQLGFNIINMDLIVGLPGEDKTHIENTMRYIEELKPENLTVHTMAVKRTSRLKEDIDKYSLTSQNSIEEMLNVTKHYAEKMGMKPYYMYRQKQILGNFENVGYSTDGNECIYNMLIMEEKQTIIAVGAGGVSKVYFPQEDRLERIPNVKDLREYINRVDEMIEKRKIF</sequence>
<dbReference type="PANTHER" id="PTHR13932">
    <property type="entry name" value="COPROPORPHYRINIGEN III OXIDASE"/>
    <property type="match status" value="1"/>
</dbReference>
<dbReference type="SFLD" id="SFLDG01065">
    <property type="entry name" value="anaerobic_coproporphyrinogen-I"/>
    <property type="match status" value="1"/>
</dbReference>
<dbReference type="SFLD" id="SFLDG01082">
    <property type="entry name" value="B12-binding_domain_containing"/>
    <property type="match status" value="1"/>
</dbReference>
<dbReference type="STRING" id="1128398.Curi_c17310"/>
<dbReference type="GO" id="GO:0051989">
    <property type="term" value="F:coproporphyrinogen dehydrogenase activity"/>
    <property type="evidence" value="ECO:0007669"/>
    <property type="project" value="UniProtKB-EC"/>
</dbReference>
<dbReference type="GO" id="GO:0005737">
    <property type="term" value="C:cytoplasm"/>
    <property type="evidence" value="ECO:0007669"/>
    <property type="project" value="TreeGrafter"/>
</dbReference>
<dbReference type="InterPro" id="IPR034505">
    <property type="entry name" value="Coproporphyrinogen-III_oxidase"/>
</dbReference>
<gene>
    <name evidence="2" type="primary">hemZ</name>
    <name evidence="2" type="ordered locus">Curi_c17310</name>
</gene>
<dbReference type="Pfam" id="PF04055">
    <property type="entry name" value="Radical_SAM"/>
    <property type="match status" value="1"/>
</dbReference>
<keyword evidence="3" id="KW-1185">Reference proteome</keyword>
<dbReference type="NCBIfam" id="TIGR03994">
    <property type="entry name" value="rSAM_HemZ"/>
    <property type="match status" value="1"/>
</dbReference>
<organism evidence="2 3">
    <name type="scientific">Gottschalkia acidurici (strain ATCC 7906 / DSM 604 / BCRC 14475 / CIP 104303 / KCTC 5404 / NCIMB 10678 / 9a)</name>
    <name type="common">Clostridium acidurici</name>
    <dbReference type="NCBI Taxonomy" id="1128398"/>
    <lineage>
        <taxon>Bacteria</taxon>
        <taxon>Bacillati</taxon>
        <taxon>Bacillota</taxon>
        <taxon>Tissierellia</taxon>
        <taxon>Tissierellales</taxon>
        <taxon>Gottschalkiaceae</taxon>
        <taxon>Gottschalkia</taxon>
    </lineage>
</organism>
<keyword evidence="2" id="KW-0560">Oxidoreductase</keyword>
<dbReference type="Gene3D" id="3.80.30.20">
    <property type="entry name" value="tm_1862 like domain"/>
    <property type="match status" value="1"/>
</dbReference>
<evidence type="ECO:0000313" key="2">
    <source>
        <dbReference type="EMBL" id="AFS78738.1"/>
    </source>
</evidence>
<protein>
    <submittedName>
        <fullName evidence="2">Oxygen-independent coproporphyrinogen-III oxidase 2</fullName>
        <ecNumber evidence="2">1.3.98.3</ecNumber>
    </submittedName>
</protein>
<dbReference type="SFLD" id="SFLDF00310">
    <property type="entry name" value="oxygen-independent_coproporphy"/>
    <property type="match status" value="1"/>
</dbReference>